<dbReference type="FunFam" id="1.10.10.10:FF:000001">
    <property type="entry name" value="LysR family transcriptional regulator"/>
    <property type="match status" value="1"/>
</dbReference>
<dbReference type="Gene3D" id="3.40.190.290">
    <property type="match status" value="1"/>
</dbReference>
<name>A0A1I4SG70_9GAMM</name>
<dbReference type="InterPro" id="IPR036388">
    <property type="entry name" value="WH-like_DNA-bd_sf"/>
</dbReference>
<keyword evidence="2" id="KW-0805">Transcription regulation</keyword>
<dbReference type="InterPro" id="IPR036390">
    <property type="entry name" value="WH_DNA-bd_sf"/>
</dbReference>
<dbReference type="AlphaFoldDB" id="A0A1I4SG70"/>
<dbReference type="PANTHER" id="PTHR30419:SF30">
    <property type="entry name" value="LYSR FAMILY TRANSCRIPTIONAL REGULATOR"/>
    <property type="match status" value="1"/>
</dbReference>
<dbReference type="InterPro" id="IPR005119">
    <property type="entry name" value="LysR_subst-bd"/>
</dbReference>
<evidence type="ECO:0000256" key="1">
    <source>
        <dbReference type="ARBA" id="ARBA00009437"/>
    </source>
</evidence>
<evidence type="ECO:0000256" key="4">
    <source>
        <dbReference type="ARBA" id="ARBA00023163"/>
    </source>
</evidence>
<dbReference type="GO" id="GO:0005829">
    <property type="term" value="C:cytosol"/>
    <property type="evidence" value="ECO:0007669"/>
    <property type="project" value="TreeGrafter"/>
</dbReference>
<evidence type="ECO:0000259" key="5">
    <source>
        <dbReference type="PROSITE" id="PS50931"/>
    </source>
</evidence>
<dbReference type="OrthoDB" id="8673707at2"/>
<keyword evidence="3 6" id="KW-0238">DNA-binding</keyword>
<dbReference type="PANTHER" id="PTHR30419">
    <property type="entry name" value="HTH-TYPE TRANSCRIPTIONAL REGULATOR YBHD"/>
    <property type="match status" value="1"/>
</dbReference>
<dbReference type="GO" id="GO:0003677">
    <property type="term" value="F:DNA binding"/>
    <property type="evidence" value="ECO:0007669"/>
    <property type="project" value="UniProtKB-KW"/>
</dbReference>
<dbReference type="PRINTS" id="PR00039">
    <property type="entry name" value="HTHLYSR"/>
</dbReference>
<dbReference type="Gene3D" id="1.10.10.10">
    <property type="entry name" value="Winged helix-like DNA-binding domain superfamily/Winged helix DNA-binding domain"/>
    <property type="match status" value="1"/>
</dbReference>
<dbReference type="RefSeq" id="WP_093476296.1">
    <property type="nucleotide sequence ID" value="NZ_FOUI01000010.1"/>
</dbReference>
<reference evidence="7" key="1">
    <citation type="submission" date="2016-10" db="EMBL/GenBank/DDBJ databases">
        <authorList>
            <person name="Varghese N."/>
            <person name="Submissions S."/>
        </authorList>
    </citation>
    <scope>NUCLEOTIDE SEQUENCE [LARGE SCALE GENOMIC DNA]</scope>
    <source>
        <strain evidence="7">DSM 24213</strain>
    </source>
</reference>
<protein>
    <submittedName>
        <fullName evidence="6">DNA-binding transcriptional regulator, LysR family</fullName>
    </submittedName>
</protein>
<comment type="similarity">
    <text evidence="1">Belongs to the LysR transcriptional regulatory family.</text>
</comment>
<sequence length="310" mass="34042">MNDLRQLKHFIALAEHGSFARAALALHLSQPALSRSLQNLEASLGCRLIDRHTRRLGLTAQGRMLLEHARRLVAASQAMTRAVQQIDNLQAGQLCMGAGPYPAAGLVPQAVARLISDYPQLQVEVLVDDWRELRQRLLREEIEIFVGDVRELLDDPALDIQRLPVCPVIAVCRPGRPLLQQHEVDFRHAAEWPLAGTHLPESVAAEVRRDTGRDQALSIQCDNVAFLLQLLQHSDAICMAPSDILRQPLAEGLLCELTSLSARIRQHSAYGLVSRRGHSLSPAAAALCSRLPQPATGSIDSASRMLPVTP</sequence>
<evidence type="ECO:0000256" key="2">
    <source>
        <dbReference type="ARBA" id="ARBA00023015"/>
    </source>
</evidence>
<evidence type="ECO:0000256" key="3">
    <source>
        <dbReference type="ARBA" id="ARBA00023125"/>
    </source>
</evidence>
<dbReference type="GO" id="GO:0003700">
    <property type="term" value="F:DNA-binding transcription factor activity"/>
    <property type="evidence" value="ECO:0007669"/>
    <property type="project" value="InterPro"/>
</dbReference>
<dbReference type="Pfam" id="PF00126">
    <property type="entry name" value="HTH_1"/>
    <property type="match status" value="1"/>
</dbReference>
<dbReference type="PROSITE" id="PS50931">
    <property type="entry name" value="HTH_LYSR"/>
    <property type="match status" value="1"/>
</dbReference>
<accession>A0A1I4SG70</accession>
<dbReference type="SUPFAM" id="SSF53850">
    <property type="entry name" value="Periplasmic binding protein-like II"/>
    <property type="match status" value="1"/>
</dbReference>
<dbReference type="Proteomes" id="UP000243629">
    <property type="component" value="Unassembled WGS sequence"/>
</dbReference>
<dbReference type="Pfam" id="PF03466">
    <property type="entry name" value="LysR_substrate"/>
    <property type="match status" value="1"/>
</dbReference>
<dbReference type="SUPFAM" id="SSF46785">
    <property type="entry name" value="Winged helix' DNA-binding domain"/>
    <property type="match status" value="1"/>
</dbReference>
<dbReference type="InterPro" id="IPR000847">
    <property type="entry name" value="LysR_HTH_N"/>
</dbReference>
<dbReference type="InterPro" id="IPR050950">
    <property type="entry name" value="HTH-type_LysR_regulators"/>
</dbReference>
<organism evidence="6 7">
    <name type="scientific">Halopseudomonas yangmingensis</name>
    <dbReference type="NCBI Taxonomy" id="1720063"/>
    <lineage>
        <taxon>Bacteria</taxon>
        <taxon>Pseudomonadati</taxon>
        <taxon>Pseudomonadota</taxon>
        <taxon>Gammaproteobacteria</taxon>
        <taxon>Pseudomonadales</taxon>
        <taxon>Pseudomonadaceae</taxon>
        <taxon>Halopseudomonas</taxon>
    </lineage>
</organism>
<keyword evidence="7" id="KW-1185">Reference proteome</keyword>
<dbReference type="EMBL" id="FOUI01000010">
    <property type="protein sequence ID" value="SFM63311.1"/>
    <property type="molecule type" value="Genomic_DNA"/>
</dbReference>
<dbReference type="STRING" id="1720063.SAMN05216217_11012"/>
<evidence type="ECO:0000313" key="7">
    <source>
        <dbReference type="Proteomes" id="UP000243629"/>
    </source>
</evidence>
<feature type="domain" description="HTH lysR-type" evidence="5">
    <location>
        <begin position="1"/>
        <end position="59"/>
    </location>
</feature>
<gene>
    <name evidence="6" type="ORF">SAMN05216217_11012</name>
</gene>
<evidence type="ECO:0000313" key="6">
    <source>
        <dbReference type="EMBL" id="SFM63311.1"/>
    </source>
</evidence>
<keyword evidence="4" id="KW-0804">Transcription</keyword>
<proteinExistence type="inferred from homology"/>